<protein>
    <submittedName>
        <fullName evidence="1">Uncharacterized protein</fullName>
    </submittedName>
</protein>
<dbReference type="EMBL" id="CADCTR010001049">
    <property type="protein sequence ID" value="CAA9278940.1"/>
    <property type="molecule type" value="Genomic_DNA"/>
</dbReference>
<accession>A0A6J4JJ46</accession>
<reference evidence="1" key="1">
    <citation type="submission" date="2020-02" db="EMBL/GenBank/DDBJ databases">
        <authorList>
            <person name="Meier V. D."/>
        </authorList>
    </citation>
    <scope>NUCLEOTIDE SEQUENCE</scope>
    <source>
        <strain evidence="1">AVDCRST_MAG93</strain>
    </source>
</reference>
<sequence length="62" mass="7006">MRGILNRLIVSAQSNRGREALWRAFAAEQVSRDKRLCERLSARQKHNVWSLEAAIDGTQGLA</sequence>
<evidence type="ECO:0000313" key="1">
    <source>
        <dbReference type="EMBL" id="CAA9278940.1"/>
    </source>
</evidence>
<dbReference type="AlphaFoldDB" id="A0A6J4JJ46"/>
<name>A0A6J4JJ46_9CHLR</name>
<organism evidence="1">
    <name type="scientific">uncultured Chloroflexia bacterium</name>
    <dbReference type="NCBI Taxonomy" id="1672391"/>
    <lineage>
        <taxon>Bacteria</taxon>
        <taxon>Bacillati</taxon>
        <taxon>Chloroflexota</taxon>
        <taxon>Chloroflexia</taxon>
        <taxon>environmental samples</taxon>
    </lineage>
</organism>
<proteinExistence type="predicted"/>
<gene>
    <name evidence="1" type="ORF">AVDCRST_MAG93-3055</name>
</gene>